<evidence type="ECO:0000256" key="2">
    <source>
        <dbReference type="SAM" id="Phobius"/>
    </source>
</evidence>
<proteinExistence type="predicted"/>
<dbReference type="EMBL" id="JAFEJA010000001">
    <property type="protein sequence ID" value="MBM9622237.1"/>
    <property type="molecule type" value="Genomic_DNA"/>
</dbReference>
<feature type="transmembrane region" description="Helical" evidence="2">
    <location>
        <begin position="42"/>
        <end position="65"/>
    </location>
</feature>
<reference evidence="3 4" key="1">
    <citation type="journal article" date="2016" name="Arch. Microbiol.">
        <title>Streptomyces zhihengii sp. nov., isolated from rhizospheric soil of Psammosilene tunicoides.</title>
        <authorList>
            <person name="Huang M.J."/>
            <person name="Fei J.J."/>
            <person name="Salam N."/>
            <person name="Kim C.J."/>
            <person name="Hozzein W.N."/>
            <person name="Xiao M."/>
            <person name="Huang H.Q."/>
            <person name="Li W.J."/>
        </authorList>
    </citation>
    <scope>NUCLEOTIDE SEQUENCE [LARGE SCALE GENOMIC DNA]</scope>
    <source>
        <strain evidence="3 4">YIM T102</strain>
    </source>
</reference>
<name>A0ABS2UXC8_9ACTN</name>
<sequence length="95" mass="9749">MKAPKLRIRPAVALLIVLVAWLLLTGIAPAAAAPAALIVQGGATILGTIPGPALLVLVLVLGWTLNRKFPPAAVPTTTAPAPKRTKPKRPAPRTA</sequence>
<keyword evidence="2" id="KW-0472">Membrane</keyword>
<comment type="caution">
    <text evidence="3">The sequence shown here is derived from an EMBL/GenBank/DDBJ whole genome shotgun (WGS) entry which is preliminary data.</text>
</comment>
<feature type="region of interest" description="Disordered" evidence="1">
    <location>
        <begin position="70"/>
        <end position="95"/>
    </location>
</feature>
<protein>
    <submittedName>
        <fullName evidence="3">Uncharacterized protein</fullName>
    </submittedName>
</protein>
<evidence type="ECO:0000313" key="3">
    <source>
        <dbReference type="EMBL" id="MBM9622237.1"/>
    </source>
</evidence>
<feature type="compositionally biased region" description="Basic residues" evidence="1">
    <location>
        <begin position="83"/>
        <end position="95"/>
    </location>
</feature>
<keyword evidence="2" id="KW-0812">Transmembrane</keyword>
<dbReference type="RefSeq" id="WP_205375999.1">
    <property type="nucleotide sequence ID" value="NZ_JAFEJA010000001.1"/>
</dbReference>
<keyword evidence="2" id="KW-1133">Transmembrane helix</keyword>
<feature type="compositionally biased region" description="Low complexity" evidence="1">
    <location>
        <begin position="70"/>
        <end position="82"/>
    </location>
</feature>
<evidence type="ECO:0000256" key="1">
    <source>
        <dbReference type="SAM" id="MobiDB-lite"/>
    </source>
</evidence>
<evidence type="ECO:0000313" key="4">
    <source>
        <dbReference type="Proteomes" id="UP000664109"/>
    </source>
</evidence>
<dbReference type="Proteomes" id="UP000664109">
    <property type="component" value="Unassembled WGS sequence"/>
</dbReference>
<keyword evidence="4" id="KW-1185">Reference proteome</keyword>
<gene>
    <name evidence="3" type="ORF">JE024_26565</name>
</gene>
<accession>A0ABS2UXC8</accession>
<organism evidence="3 4">
    <name type="scientific">Streptomyces zhihengii</name>
    <dbReference type="NCBI Taxonomy" id="1818004"/>
    <lineage>
        <taxon>Bacteria</taxon>
        <taxon>Bacillati</taxon>
        <taxon>Actinomycetota</taxon>
        <taxon>Actinomycetes</taxon>
        <taxon>Kitasatosporales</taxon>
        <taxon>Streptomycetaceae</taxon>
        <taxon>Streptomyces</taxon>
    </lineage>
</organism>